<keyword evidence="1" id="KW-0051">Antiviral defense</keyword>
<dbReference type="OrthoDB" id="9782505at2"/>
<dbReference type="RefSeq" id="WP_091658283.1">
    <property type="nucleotide sequence ID" value="NZ_FONT01000002.1"/>
</dbReference>
<dbReference type="NCBIfam" id="TIGR02593">
    <property type="entry name" value="CRISPR_cas5"/>
    <property type="match status" value="1"/>
</dbReference>
<evidence type="ECO:0000313" key="2">
    <source>
        <dbReference type="EMBL" id="SFE52383.1"/>
    </source>
</evidence>
<dbReference type="GO" id="GO:0051607">
    <property type="term" value="P:defense response to virus"/>
    <property type="evidence" value="ECO:0007669"/>
    <property type="project" value="UniProtKB-KW"/>
</dbReference>
<dbReference type="STRING" id="930128.SAMN05192532_102146"/>
<organism evidence="2 3">
    <name type="scientific">Alteribacillus iranensis</name>
    <dbReference type="NCBI Taxonomy" id="930128"/>
    <lineage>
        <taxon>Bacteria</taxon>
        <taxon>Bacillati</taxon>
        <taxon>Bacillota</taxon>
        <taxon>Bacilli</taxon>
        <taxon>Bacillales</taxon>
        <taxon>Bacillaceae</taxon>
        <taxon>Alteribacillus</taxon>
    </lineage>
</organism>
<evidence type="ECO:0000313" key="3">
    <source>
        <dbReference type="Proteomes" id="UP000199516"/>
    </source>
</evidence>
<gene>
    <name evidence="2" type="ORF">SAMN05192532_102146</name>
</gene>
<accession>A0A1I2BAQ5</accession>
<dbReference type="GO" id="GO:0043571">
    <property type="term" value="P:maintenance of CRISPR repeat elements"/>
    <property type="evidence" value="ECO:0007669"/>
    <property type="project" value="InterPro"/>
</dbReference>
<sequence length="228" mass="26582">MKTLRLDLYQETACYKKPLAFKVGETYPLPPYSTVKGMLHALMDAKTFVPMRLSVQGKCDSLLIDYQSHYFFKKLDSGELPIIYDGLGVSVPDKQHITKMPLYSHQLYKVELMIHIQADEEIIDSIIHAIESGKAVSLGRWEDLVQIKDYRVVELEEMEEGTTKLPAYVPVSLLDDENYVPYRLNWKYDIVQNIRKWEKIDVGYVQANYSIEEEHYMDECGDLVFFHQ</sequence>
<dbReference type="Proteomes" id="UP000199516">
    <property type="component" value="Unassembled WGS sequence"/>
</dbReference>
<dbReference type="InterPro" id="IPR013422">
    <property type="entry name" value="CRISPR-assoc_prot_Cas5_N"/>
</dbReference>
<dbReference type="Pfam" id="PF09704">
    <property type="entry name" value="Cas_Cas5d"/>
    <property type="match status" value="1"/>
</dbReference>
<proteinExistence type="predicted"/>
<name>A0A1I2BAQ5_9BACI</name>
<dbReference type="InterPro" id="IPR021124">
    <property type="entry name" value="CRISPR-assoc_prot_Cas5"/>
</dbReference>
<protein>
    <submittedName>
        <fullName evidence="2">CRISPR-associated protein Cas5t</fullName>
    </submittedName>
</protein>
<evidence type="ECO:0000256" key="1">
    <source>
        <dbReference type="ARBA" id="ARBA00023118"/>
    </source>
</evidence>
<dbReference type="AlphaFoldDB" id="A0A1I2BAQ5"/>
<dbReference type="EMBL" id="FONT01000002">
    <property type="protein sequence ID" value="SFE52383.1"/>
    <property type="molecule type" value="Genomic_DNA"/>
</dbReference>
<dbReference type="InterPro" id="IPR013337">
    <property type="entry name" value="CRISPR-assoc_prot_Cas5_Tneap"/>
</dbReference>
<reference evidence="2 3" key="1">
    <citation type="submission" date="2016-10" db="EMBL/GenBank/DDBJ databases">
        <authorList>
            <person name="de Groot N.N."/>
        </authorList>
    </citation>
    <scope>NUCLEOTIDE SEQUENCE [LARGE SCALE GENOMIC DNA]</scope>
    <source>
        <strain evidence="2 3">DSM 23995</strain>
    </source>
</reference>
<keyword evidence="3" id="KW-1185">Reference proteome</keyword>
<dbReference type="NCBIfam" id="TIGR01895">
    <property type="entry name" value="cas_Cas5t"/>
    <property type="match status" value="1"/>
</dbReference>